<dbReference type="EMBL" id="BAABHX010000001">
    <property type="protein sequence ID" value="GAA5084063.1"/>
    <property type="molecule type" value="Genomic_DNA"/>
</dbReference>
<name>A0ABP9LRP2_9FLAO</name>
<evidence type="ECO:0008006" key="3">
    <source>
        <dbReference type="Google" id="ProtNLM"/>
    </source>
</evidence>
<evidence type="ECO:0000313" key="2">
    <source>
        <dbReference type="Proteomes" id="UP001500353"/>
    </source>
</evidence>
<dbReference type="PROSITE" id="PS51257">
    <property type="entry name" value="PROKAR_LIPOPROTEIN"/>
    <property type="match status" value="1"/>
</dbReference>
<protein>
    <recommendedName>
        <fullName evidence="3">Lipoprotein</fullName>
    </recommendedName>
</protein>
<accession>A0ABP9LRP2</accession>
<organism evidence="1 2">
    <name type="scientific">Chryseobacterium ginsengisoli</name>
    <dbReference type="NCBI Taxonomy" id="363853"/>
    <lineage>
        <taxon>Bacteria</taxon>
        <taxon>Pseudomonadati</taxon>
        <taxon>Bacteroidota</taxon>
        <taxon>Flavobacteriia</taxon>
        <taxon>Flavobacteriales</taxon>
        <taxon>Weeksellaceae</taxon>
        <taxon>Chryseobacterium group</taxon>
        <taxon>Chryseobacterium</taxon>
    </lineage>
</organism>
<dbReference type="RefSeq" id="WP_345199908.1">
    <property type="nucleotide sequence ID" value="NZ_BAABHX010000001.1"/>
</dbReference>
<comment type="caution">
    <text evidence="1">The sequence shown here is derived from an EMBL/GenBank/DDBJ whole genome shotgun (WGS) entry which is preliminary data.</text>
</comment>
<dbReference type="Proteomes" id="UP001500353">
    <property type="component" value="Unassembled WGS sequence"/>
</dbReference>
<reference evidence="2" key="1">
    <citation type="journal article" date="2019" name="Int. J. Syst. Evol. Microbiol.">
        <title>The Global Catalogue of Microorganisms (GCM) 10K type strain sequencing project: providing services to taxonomists for standard genome sequencing and annotation.</title>
        <authorList>
            <consortium name="The Broad Institute Genomics Platform"/>
            <consortium name="The Broad Institute Genome Sequencing Center for Infectious Disease"/>
            <person name="Wu L."/>
            <person name="Ma J."/>
        </authorList>
    </citation>
    <scope>NUCLEOTIDE SEQUENCE [LARGE SCALE GENOMIC DNA]</scope>
    <source>
        <strain evidence="2">JCM 18019</strain>
    </source>
</reference>
<keyword evidence="2" id="KW-1185">Reference proteome</keyword>
<evidence type="ECO:0000313" key="1">
    <source>
        <dbReference type="EMBL" id="GAA5084063.1"/>
    </source>
</evidence>
<proteinExistence type="predicted"/>
<gene>
    <name evidence="1" type="ORF">GCM10023210_03440</name>
</gene>
<sequence length="237" mass="27732">MKTLNIMLLVIVLISCKKVNKQEVKDENYKQNIGVTESINDCPIDSMKMKISEFNGINFYSENTMRGKGVINISVDTKIEILNLDKTIYGSISPSKNDLIPYDIHLPKNVVAREIIPDIEFRIFDFDAEQPDNASEFVIIYVNKEKKLLRKKNLQYTFSNWDKYIKSAFIQLDSDIINISKEEQKYWYKAIQINADSMLIKSVSKTDCDYIEDYKDISKWIKWKNGNCKLIKLNFCY</sequence>